<protein>
    <recommendedName>
        <fullName evidence="2">Reverse transcriptase domain-containing protein</fullName>
    </recommendedName>
</protein>
<accession>A0AAD8TGT4</accession>
<feature type="region of interest" description="Disordered" evidence="1">
    <location>
        <begin position="1205"/>
        <end position="1239"/>
    </location>
</feature>
<dbReference type="InterPro" id="IPR000477">
    <property type="entry name" value="RT_dom"/>
</dbReference>
<name>A0AAD8TGT4_LOLMU</name>
<proteinExistence type="predicted"/>
<dbReference type="EMBL" id="JAUUTY010000002">
    <property type="protein sequence ID" value="KAK1682206.1"/>
    <property type="molecule type" value="Genomic_DNA"/>
</dbReference>
<feature type="region of interest" description="Disordered" evidence="1">
    <location>
        <begin position="538"/>
        <end position="596"/>
    </location>
</feature>
<dbReference type="SUPFAM" id="SSF56672">
    <property type="entry name" value="DNA/RNA polymerases"/>
    <property type="match status" value="1"/>
</dbReference>
<dbReference type="CDD" id="cd01650">
    <property type="entry name" value="RT_nLTR_like"/>
    <property type="match status" value="1"/>
</dbReference>
<dbReference type="Pfam" id="PF00078">
    <property type="entry name" value="RVT_1"/>
    <property type="match status" value="1"/>
</dbReference>
<feature type="compositionally biased region" description="Basic and acidic residues" evidence="1">
    <location>
        <begin position="1223"/>
        <end position="1239"/>
    </location>
</feature>
<feature type="domain" description="Reverse transcriptase" evidence="2">
    <location>
        <begin position="915"/>
        <end position="1177"/>
    </location>
</feature>
<dbReference type="Proteomes" id="UP001231189">
    <property type="component" value="Unassembled WGS sequence"/>
</dbReference>
<evidence type="ECO:0000259" key="2">
    <source>
        <dbReference type="PROSITE" id="PS50878"/>
    </source>
</evidence>
<sequence>MTSTPSNLAPPSAASIAAAPTAAAPALPIIAAASPPRQQHPPPPLSAPQTSSDLRPIVERAAIFRFISRSGPRGNSMASKFCLVRNWVMGWTELFWVEPNALVTARPVVVRGFLRAMELELLPMRQWRLRLGLSPLLFKADRLFTELRRGSRLTLVQLAPERSSLLHRLLPPDLISPTHSLSAVGLERSPATSDPTPRSLLSRGWIGGSEDRADLLRGGITTSATVRELDLRLIEEMSNAGGKTSVVAMKIGGAMRRSVVGMKSGDKRIKSVSALRNAEDLMSVVVWMKIGNAKRLASLSVSRVNVPWRKDLARKMICVLVIDGRIAPRWPLELPPTPTPPDLLISQSLVSLPEPVGSSVPPPTLASMPSASRRPVVPVRNLTCIVCGGDHHISICQERDPWEYNAPFFGSEEFGSGFYSIPVPDDDNYPVEQLNYAHITVEKAKAIEELAHFGKLFMRTVPGAIISLEKWAGDIEPISVMQEAWFRIKGIPMNFRNKSTVYYAASLVGKPLALDKNFLRHFAYVRVKIGSQDLSLVPNSRIGTEGDQGTPKRQRMGLQNSDAGSQSAPPKVSGTHTRSHRQTTMQASQAPMKDTGKRKLFERDLSCYSDEIPSSCTTANPSSLTDVHREVVGALASLPSQSGASSSSQKAADSYKQFLTSLASSGSDKAFTIQKEYKEFLDPIVENVNENNESSDELVDYGSSDDSQGSDTPYLTQGQGILALAAPSLINERTAVVIPVDGSQPEPESQEDPLSQVDNPPIDNVSSGDNISLNAGGGLQQPAPRMSSRIGSMGTHNVRNGARTMGTAESANIPGDSIVLGDAALLEHATDFYKDLFGPVNDSGIRLSGDVWSDDEKLNDVDRAGLDTMFTLEEIKDVIDHMEKNKAAGPDGFPIEFFQHCWDIVKLDVLHVFKDLFEHKIDLCRINYGIITLIPKSADADIIQKFRPICLLQVFFKIITKVLTVRANPVMSKLLLPCQTAFIKGRFIFDGVMLLQEILRESKFRKKQGIVLKIDFEKAYDKVNWGFLFDCCEQKGFSDNWLTWIKKSVAGGTLSVKVNDKVGPYFTSHKGVRQGDPFAPFLFNMAANSLAKMVHLAQSNGLITGLADNLVQKGAAILQYADDTILLLQDDPQQAVNLKLLLYIFEAMSGLKINFEKSEVMLILDDDIKQTFYAELFNCQKGLHGEQDALELRAGADGLLRLAAAAGDGNPPARSSGRSTQLRLEDKDSGDNREDPGTS</sequence>
<gene>
    <name evidence="3" type="ORF">QYE76_043054</name>
</gene>
<feature type="region of interest" description="Disordered" evidence="1">
    <location>
        <begin position="741"/>
        <end position="763"/>
    </location>
</feature>
<feature type="compositionally biased region" description="Polar residues" evidence="1">
    <location>
        <begin position="557"/>
        <end position="568"/>
    </location>
</feature>
<dbReference type="InterPro" id="IPR043502">
    <property type="entry name" value="DNA/RNA_pol_sf"/>
</dbReference>
<dbReference type="PROSITE" id="PS50878">
    <property type="entry name" value="RT_POL"/>
    <property type="match status" value="1"/>
</dbReference>
<feature type="compositionally biased region" description="Low complexity" evidence="1">
    <location>
        <begin position="700"/>
        <end position="711"/>
    </location>
</feature>
<feature type="region of interest" description="Disordered" evidence="1">
    <location>
        <begin position="30"/>
        <end position="51"/>
    </location>
</feature>
<dbReference type="AlphaFoldDB" id="A0AAD8TGT4"/>
<dbReference type="PANTHER" id="PTHR19446">
    <property type="entry name" value="REVERSE TRANSCRIPTASES"/>
    <property type="match status" value="1"/>
</dbReference>
<reference evidence="3" key="1">
    <citation type="submission" date="2023-07" db="EMBL/GenBank/DDBJ databases">
        <title>A chromosome-level genome assembly of Lolium multiflorum.</title>
        <authorList>
            <person name="Chen Y."/>
            <person name="Copetti D."/>
            <person name="Kolliker R."/>
            <person name="Studer B."/>
        </authorList>
    </citation>
    <scope>NUCLEOTIDE SEQUENCE</scope>
    <source>
        <strain evidence="3">02402/16</strain>
        <tissue evidence="3">Leaf</tissue>
    </source>
</reference>
<evidence type="ECO:0000256" key="1">
    <source>
        <dbReference type="SAM" id="MobiDB-lite"/>
    </source>
</evidence>
<feature type="region of interest" description="Disordered" evidence="1">
    <location>
        <begin position="692"/>
        <end position="715"/>
    </location>
</feature>
<keyword evidence="4" id="KW-1185">Reference proteome</keyword>
<evidence type="ECO:0000313" key="3">
    <source>
        <dbReference type="EMBL" id="KAK1682206.1"/>
    </source>
</evidence>
<feature type="compositionally biased region" description="Polar residues" evidence="1">
    <location>
        <begin position="752"/>
        <end position="763"/>
    </location>
</feature>
<comment type="caution">
    <text evidence="3">The sequence shown here is derived from an EMBL/GenBank/DDBJ whole genome shotgun (WGS) entry which is preliminary data.</text>
</comment>
<evidence type="ECO:0000313" key="4">
    <source>
        <dbReference type="Proteomes" id="UP001231189"/>
    </source>
</evidence>
<organism evidence="3 4">
    <name type="scientific">Lolium multiflorum</name>
    <name type="common">Italian ryegrass</name>
    <name type="synonym">Lolium perenne subsp. multiflorum</name>
    <dbReference type="NCBI Taxonomy" id="4521"/>
    <lineage>
        <taxon>Eukaryota</taxon>
        <taxon>Viridiplantae</taxon>
        <taxon>Streptophyta</taxon>
        <taxon>Embryophyta</taxon>
        <taxon>Tracheophyta</taxon>
        <taxon>Spermatophyta</taxon>
        <taxon>Magnoliopsida</taxon>
        <taxon>Liliopsida</taxon>
        <taxon>Poales</taxon>
        <taxon>Poaceae</taxon>
        <taxon>BOP clade</taxon>
        <taxon>Pooideae</taxon>
        <taxon>Poodae</taxon>
        <taxon>Poeae</taxon>
        <taxon>Poeae Chloroplast Group 2 (Poeae type)</taxon>
        <taxon>Loliodinae</taxon>
        <taxon>Loliinae</taxon>
        <taxon>Lolium</taxon>
    </lineage>
</organism>